<dbReference type="SUPFAM" id="SSF52540">
    <property type="entry name" value="P-loop containing nucleoside triphosphate hydrolases"/>
    <property type="match status" value="1"/>
</dbReference>
<dbReference type="Pfam" id="PF25583">
    <property type="entry name" value="WCX"/>
    <property type="match status" value="1"/>
</dbReference>
<dbReference type="Gene3D" id="3.40.50.300">
    <property type="entry name" value="P-loop containing nucleotide triphosphate hydrolases"/>
    <property type="match status" value="1"/>
</dbReference>
<keyword evidence="2" id="KW-0808">Transferase</keyword>
<evidence type="ECO:0000313" key="3">
    <source>
        <dbReference type="Proteomes" id="UP000010482"/>
    </source>
</evidence>
<gene>
    <name evidence="2" type="ORF">Dacsa_1874</name>
</gene>
<sequence>MFCHILIGCPSSGKSTLAQNIVENNPNYRIVSTDKIREQLFGDENIQGNWSAIETEVFRQIEAHINADNPIIYDATNAKRSWRMGLLQHLNQYNNVEWFGWHLKTPLKTCLQWNQKRERKVPETVIKRMSESLKTFPPIAAEGFVAVYPLNSQLKTSLTAQFQQKLSQFSRSVINRQNRTQKIIRHAYSNLLDFERLMYLIHLLLTYPGIGNLQQTSPETLEAVVGKPKQTYQTELDEICAFMSKVADPIYADPEAISTDLQWLEVNGIIGKAEIKKDLEITIKEDSELPTHSYSDLETFERLIKMIRLIIHEPFIFKKGEGTLNSLVKRMQEEEILADDYRDRVRKDIEKVLKPYEILPEFPMKRGYFAGTAILSENDLIKVFYLLETQAKSLDDPIALQVYERFKQRIETSKLAQSYPYPVRAIHNRNIVDREKVSDLSVALKTEELERAIEAGQLLELGRIPGGGTFNPETESLFKIYPLQIVFHNIGWYLGFEHNEGENKGLLRFERLDRLFLGQTQSKTRSRSAQLKSLQRLITLYKSCGGIFLGNDPKLQQKYLSSEEAERKQIEITIEIWFTEKIFRFISEGTQRFPLKQMKMSQPFNRELLRKNRTLFSLRKTSDPKFPHRFRVRLPQWSLEDIDLQRWILGFGGEAKVVTPESLRETLKEKGKAILEAMNDPELSA</sequence>
<dbReference type="GO" id="GO:0016301">
    <property type="term" value="F:kinase activity"/>
    <property type="evidence" value="ECO:0007669"/>
    <property type="project" value="UniProtKB-KW"/>
</dbReference>
<dbReference type="STRING" id="13035.Dacsa_1874"/>
<dbReference type="PATRIC" id="fig|13035.3.peg.2130"/>
<name>K9YUE9_DACS8</name>
<accession>K9YUE9</accession>
<proteinExistence type="predicted"/>
<dbReference type="InterPro" id="IPR057727">
    <property type="entry name" value="WCX_dom"/>
</dbReference>
<dbReference type="Proteomes" id="UP000010482">
    <property type="component" value="Chromosome"/>
</dbReference>
<evidence type="ECO:0000259" key="1">
    <source>
        <dbReference type="Pfam" id="PF25583"/>
    </source>
</evidence>
<feature type="domain" description="WCX" evidence="1">
    <location>
        <begin position="643"/>
        <end position="675"/>
    </location>
</feature>
<organism evidence="2 3">
    <name type="scientific">Dactylococcopsis salina (strain PCC 8305)</name>
    <name type="common">Myxobactron salinum</name>
    <dbReference type="NCBI Taxonomy" id="13035"/>
    <lineage>
        <taxon>Bacteria</taxon>
        <taxon>Bacillati</taxon>
        <taxon>Cyanobacteriota</taxon>
        <taxon>Cyanophyceae</taxon>
        <taxon>Nodosilineales</taxon>
        <taxon>Cymatolegaceae</taxon>
        <taxon>Dactylococcopsis</taxon>
    </lineage>
</organism>
<keyword evidence="3" id="KW-1185">Reference proteome</keyword>
<dbReference type="HOGENOM" id="CLU_023681_0_0_3"/>
<dbReference type="RefSeq" id="WP_015229526.1">
    <property type="nucleotide sequence ID" value="NC_019780.1"/>
</dbReference>
<dbReference type="KEGG" id="dsl:Dacsa_1874"/>
<dbReference type="Pfam" id="PF13671">
    <property type="entry name" value="AAA_33"/>
    <property type="match status" value="1"/>
</dbReference>
<dbReference type="InterPro" id="IPR027417">
    <property type="entry name" value="P-loop_NTPase"/>
</dbReference>
<dbReference type="eggNOG" id="COG4639">
    <property type="taxonomic scope" value="Bacteria"/>
</dbReference>
<evidence type="ECO:0000313" key="2">
    <source>
        <dbReference type="EMBL" id="AFZ50529.1"/>
    </source>
</evidence>
<reference evidence="2" key="1">
    <citation type="submission" date="2012-04" db="EMBL/GenBank/DDBJ databases">
        <title>Finished genome of Dactylococcopsis salina PCC 8305.</title>
        <authorList>
            <consortium name="US DOE Joint Genome Institute"/>
            <person name="Gugger M."/>
            <person name="Coursin T."/>
            <person name="Rippka R."/>
            <person name="Tandeau De Marsac N."/>
            <person name="Huntemann M."/>
            <person name="Wei C.-L."/>
            <person name="Han J."/>
            <person name="Detter J.C."/>
            <person name="Han C."/>
            <person name="Tapia R."/>
            <person name="Daligault H."/>
            <person name="Chen A."/>
            <person name="Krypides N."/>
            <person name="Mavromatis K."/>
            <person name="Markowitz V."/>
            <person name="Szeto E."/>
            <person name="Ivanova N."/>
            <person name="Ovchinnikova G."/>
            <person name="Pagani I."/>
            <person name="Pati A."/>
            <person name="Goodwin L."/>
            <person name="Peters L."/>
            <person name="Pitluck S."/>
            <person name="Woyke T."/>
            <person name="Kerfeld C."/>
        </authorList>
    </citation>
    <scope>NUCLEOTIDE SEQUENCE [LARGE SCALE GENOMIC DNA]</scope>
    <source>
        <strain evidence="2">PCC 8305</strain>
    </source>
</reference>
<dbReference type="EMBL" id="CP003944">
    <property type="protein sequence ID" value="AFZ50529.1"/>
    <property type="molecule type" value="Genomic_DNA"/>
</dbReference>
<keyword evidence="2" id="KW-0418">Kinase</keyword>
<protein>
    <submittedName>
        <fullName evidence="2">Kinase</fullName>
    </submittedName>
</protein>
<dbReference type="AlphaFoldDB" id="K9YUE9"/>